<keyword evidence="1" id="KW-1133">Transmembrane helix</keyword>
<proteinExistence type="predicted"/>
<name>A0A1F5WT07_9BACT</name>
<sequence length="59" mass="7001">MSFFKQLLGLLIVLVIFIPIIGWIFWILGYSKNWTDYAIIIIFSSVIAVLIYFINKKFR</sequence>
<evidence type="ECO:0000313" key="2">
    <source>
        <dbReference type="EMBL" id="OGF78778.1"/>
    </source>
</evidence>
<protein>
    <submittedName>
        <fullName evidence="2">Uncharacterized protein</fullName>
    </submittedName>
</protein>
<dbReference type="EMBL" id="MFHI01000019">
    <property type="protein sequence ID" value="OGF78778.1"/>
    <property type="molecule type" value="Genomic_DNA"/>
</dbReference>
<keyword evidence="1" id="KW-0472">Membrane</keyword>
<reference evidence="2 3" key="1">
    <citation type="journal article" date="2016" name="Nat. Commun.">
        <title>Thousands of microbial genomes shed light on interconnected biogeochemical processes in an aquifer system.</title>
        <authorList>
            <person name="Anantharaman K."/>
            <person name="Brown C.T."/>
            <person name="Hug L.A."/>
            <person name="Sharon I."/>
            <person name="Castelle C.J."/>
            <person name="Probst A.J."/>
            <person name="Thomas B.C."/>
            <person name="Singh A."/>
            <person name="Wilkins M.J."/>
            <person name="Karaoz U."/>
            <person name="Brodie E.L."/>
            <person name="Williams K.H."/>
            <person name="Hubbard S.S."/>
            <person name="Banfield J.F."/>
        </authorList>
    </citation>
    <scope>NUCLEOTIDE SEQUENCE [LARGE SCALE GENOMIC DNA]</scope>
</reference>
<dbReference type="Proteomes" id="UP000178425">
    <property type="component" value="Unassembled WGS sequence"/>
</dbReference>
<organism evidence="2 3">
    <name type="scientific">Candidatus Giovannonibacteria bacterium RIFCSPHIGHO2_02_43_13</name>
    <dbReference type="NCBI Taxonomy" id="1798330"/>
    <lineage>
        <taxon>Bacteria</taxon>
        <taxon>Candidatus Giovannoniibacteriota</taxon>
    </lineage>
</organism>
<dbReference type="AlphaFoldDB" id="A0A1F5WT07"/>
<evidence type="ECO:0000256" key="1">
    <source>
        <dbReference type="SAM" id="Phobius"/>
    </source>
</evidence>
<comment type="caution">
    <text evidence="2">The sequence shown here is derived from an EMBL/GenBank/DDBJ whole genome shotgun (WGS) entry which is preliminary data.</text>
</comment>
<gene>
    <name evidence="2" type="ORF">A2W54_04065</name>
</gene>
<evidence type="ECO:0000313" key="3">
    <source>
        <dbReference type="Proteomes" id="UP000178425"/>
    </source>
</evidence>
<accession>A0A1F5WT07</accession>
<feature type="transmembrane region" description="Helical" evidence="1">
    <location>
        <begin position="34"/>
        <end position="54"/>
    </location>
</feature>
<feature type="transmembrane region" description="Helical" evidence="1">
    <location>
        <begin position="7"/>
        <end position="28"/>
    </location>
</feature>
<keyword evidence="1" id="KW-0812">Transmembrane</keyword>